<dbReference type="PROSITE" id="PS50145">
    <property type="entry name" value="ZF_TRAF"/>
    <property type="match status" value="1"/>
</dbReference>
<comment type="caution">
    <text evidence="7">The sequence shown here is derived from an EMBL/GenBank/DDBJ whole genome shotgun (WGS) entry which is preliminary data.</text>
</comment>
<keyword evidence="5" id="KW-0175">Coiled coil</keyword>
<dbReference type="GO" id="GO:0008270">
    <property type="term" value="F:zinc ion binding"/>
    <property type="evidence" value="ECO:0007669"/>
    <property type="project" value="UniProtKB-KW"/>
</dbReference>
<dbReference type="Gene3D" id="3.30.40.10">
    <property type="entry name" value="Zinc/RING finger domain, C3HC4 (zinc finger)"/>
    <property type="match status" value="1"/>
</dbReference>
<dbReference type="Proteomes" id="UP001515480">
    <property type="component" value="Unassembled WGS sequence"/>
</dbReference>
<dbReference type="InterPro" id="IPR013083">
    <property type="entry name" value="Znf_RING/FYVE/PHD"/>
</dbReference>
<name>A0AB34J065_PRYPA</name>
<feature type="zinc finger region" description="TRAF-type" evidence="4">
    <location>
        <begin position="183"/>
        <end position="239"/>
    </location>
</feature>
<organism evidence="7 8">
    <name type="scientific">Prymnesium parvum</name>
    <name type="common">Toxic golden alga</name>
    <dbReference type="NCBI Taxonomy" id="97485"/>
    <lineage>
        <taxon>Eukaryota</taxon>
        <taxon>Haptista</taxon>
        <taxon>Haptophyta</taxon>
        <taxon>Prymnesiophyceae</taxon>
        <taxon>Prymnesiales</taxon>
        <taxon>Prymnesiaceae</taxon>
        <taxon>Prymnesium</taxon>
    </lineage>
</organism>
<evidence type="ECO:0000313" key="7">
    <source>
        <dbReference type="EMBL" id="KAL1510754.1"/>
    </source>
</evidence>
<evidence type="ECO:0000313" key="8">
    <source>
        <dbReference type="Proteomes" id="UP001515480"/>
    </source>
</evidence>
<keyword evidence="2 4" id="KW-0863">Zinc-finger</keyword>
<evidence type="ECO:0000256" key="4">
    <source>
        <dbReference type="PROSITE-ProRule" id="PRU00207"/>
    </source>
</evidence>
<protein>
    <recommendedName>
        <fullName evidence="6">TRAF-type domain-containing protein</fullName>
    </recommendedName>
</protein>
<keyword evidence="8" id="KW-1185">Reference proteome</keyword>
<reference evidence="7 8" key="1">
    <citation type="journal article" date="2024" name="Science">
        <title>Giant polyketide synthase enzymes in the biosynthesis of giant marine polyether toxins.</title>
        <authorList>
            <person name="Fallon T.R."/>
            <person name="Shende V.V."/>
            <person name="Wierzbicki I.H."/>
            <person name="Pendleton A.L."/>
            <person name="Watervoot N.F."/>
            <person name="Auber R.P."/>
            <person name="Gonzalez D.J."/>
            <person name="Wisecaver J.H."/>
            <person name="Moore B.S."/>
        </authorList>
    </citation>
    <scope>NUCLEOTIDE SEQUENCE [LARGE SCALE GENOMIC DNA]</scope>
    <source>
        <strain evidence="7 8">12B1</strain>
    </source>
</reference>
<feature type="coiled-coil region" evidence="5">
    <location>
        <begin position="286"/>
        <end position="320"/>
    </location>
</feature>
<gene>
    <name evidence="7" type="ORF">AB1Y20_007041</name>
</gene>
<evidence type="ECO:0000256" key="1">
    <source>
        <dbReference type="ARBA" id="ARBA00022723"/>
    </source>
</evidence>
<evidence type="ECO:0000256" key="2">
    <source>
        <dbReference type="ARBA" id="ARBA00022771"/>
    </source>
</evidence>
<dbReference type="AlphaFoldDB" id="A0AB34J065"/>
<keyword evidence="1 4" id="KW-0479">Metal-binding</keyword>
<keyword evidence="3 4" id="KW-0862">Zinc</keyword>
<feature type="domain" description="TRAF-type" evidence="6">
    <location>
        <begin position="183"/>
        <end position="239"/>
    </location>
</feature>
<proteinExistence type="predicted"/>
<dbReference type="PANTHER" id="PTHR10131:SF161">
    <property type="entry name" value="F26K24.24 PROTEIN"/>
    <property type="match status" value="1"/>
</dbReference>
<evidence type="ECO:0000256" key="3">
    <source>
        <dbReference type="ARBA" id="ARBA00022833"/>
    </source>
</evidence>
<dbReference type="SUPFAM" id="SSF49599">
    <property type="entry name" value="TRAF domain-like"/>
    <property type="match status" value="1"/>
</dbReference>
<dbReference type="EMBL" id="JBGBPQ010000015">
    <property type="protein sequence ID" value="KAL1510754.1"/>
    <property type="molecule type" value="Genomic_DNA"/>
</dbReference>
<sequence>MALYAGPALSCSYCDVEEQQKLSERLLQVVASQCAIRKLSASEVLPRLRKELLPDGELIRASTSSAPSRGLALLEQRLEKAGSRKGWGDALALQFTSKDELLRRTSARVREVAAAREFNESARAALALELLQHYDCERELHCGERLEPSTEATARHKVHCVFRPVSCANDGCTAMYSARGEAAHDAQCGFKLLPCELGCSEHLIRSAMAAHTAGPCPNRPVDCPFKAVGCGAHVTQGELAHHLVEATPAHLMIMLEVFSQQQKQLNACGAHMTAQETLIIQQRAALEAAYSDFTAMEQKLQAAEEANKALRKDLDGALKTLSSVSKQQEAQGKRSAALAEDLAKLGTQQKTLKQHVHSELSKTTAECADLSIRVRQLESAP</sequence>
<dbReference type="PANTHER" id="PTHR10131">
    <property type="entry name" value="TNF RECEPTOR ASSOCIATED FACTOR"/>
    <property type="match status" value="1"/>
</dbReference>
<evidence type="ECO:0000259" key="6">
    <source>
        <dbReference type="PROSITE" id="PS50145"/>
    </source>
</evidence>
<dbReference type="Pfam" id="PF02176">
    <property type="entry name" value="zf-TRAF"/>
    <property type="match status" value="1"/>
</dbReference>
<evidence type="ECO:0000256" key="5">
    <source>
        <dbReference type="SAM" id="Coils"/>
    </source>
</evidence>
<dbReference type="InterPro" id="IPR001293">
    <property type="entry name" value="Znf_TRAF"/>
</dbReference>
<accession>A0AB34J065</accession>